<comment type="caution">
    <text evidence="1">The sequence shown here is derived from an EMBL/GenBank/DDBJ whole genome shotgun (WGS) entry which is preliminary data.</text>
</comment>
<protein>
    <submittedName>
        <fullName evidence="1">Uncharacterized protein</fullName>
    </submittedName>
</protein>
<evidence type="ECO:0000313" key="2">
    <source>
        <dbReference type="Proteomes" id="UP000290288"/>
    </source>
</evidence>
<dbReference type="STRING" id="2316362.A0A4Q2D692"/>
<gene>
    <name evidence="1" type="ORF">EST38_g11471</name>
</gene>
<dbReference type="AlphaFoldDB" id="A0A4Q2D692"/>
<evidence type="ECO:0000313" key="1">
    <source>
        <dbReference type="EMBL" id="RXW14382.1"/>
    </source>
</evidence>
<proteinExistence type="predicted"/>
<reference evidence="1 2" key="1">
    <citation type="submission" date="2019-01" db="EMBL/GenBank/DDBJ databases">
        <title>Draft genome sequence of Psathyrella aberdarensis IHI B618.</title>
        <authorList>
            <person name="Buettner E."/>
            <person name="Kellner H."/>
        </authorList>
    </citation>
    <scope>NUCLEOTIDE SEQUENCE [LARGE SCALE GENOMIC DNA]</scope>
    <source>
        <strain evidence="1 2">IHI B618</strain>
    </source>
</reference>
<dbReference type="Proteomes" id="UP000290288">
    <property type="component" value="Unassembled WGS sequence"/>
</dbReference>
<name>A0A4Q2D692_9AGAR</name>
<dbReference type="EMBL" id="SDEE01000710">
    <property type="protein sequence ID" value="RXW14382.1"/>
    <property type="molecule type" value="Genomic_DNA"/>
</dbReference>
<sequence>MQKLAVRDFEAILQHSIPVFDGLLPDKRENRKLLKLLYCTAELHAFAKMCLHTEHTIEHLSEVIKEFSKLIRKFREDVCSSCNTVKTPSELSRREQNQACQKVPGVPQETHQQDVFHGRQPKLLNLETYKFHSLGDYPAYIYLFGPTDSFSTQPGELAHRLVKCLYGITNKCEVAQQIGNHVCRQERAELAQKVRSKQTQLRNIVHCKSIRASKTNNVEDNFQIYGNTIHEVGTCQINFTTYNNHQGYNTINPKTHPDVMVLSQDDQRDAQPFWYGCVLGVFHAKVATTHPDAKSKQIERMHFLFVRWSRLEPNYHSGFRHAPLPKVGFVEHFDDFENYAFRFLDPAQVLRECHLIPVFRLGKTHELLPFDCPVARQVEESKSKDWVNYYVNM</sequence>
<organism evidence="1 2">
    <name type="scientific">Candolleomyces aberdarensis</name>
    <dbReference type="NCBI Taxonomy" id="2316362"/>
    <lineage>
        <taxon>Eukaryota</taxon>
        <taxon>Fungi</taxon>
        <taxon>Dikarya</taxon>
        <taxon>Basidiomycota</taxon>
        <taxon>Agaricomycotina</taxon>
        <taxon>Agaricomycetes</taxon>
        <taxon>Agaricomycetidae</taxon>
        <taxon>Agaricales</taxon>
        <taxon>Agaricineae</taxon>
        <taxon>Psathyrellaceae</taxon>
        <taxon>Candolleomyces</taxon>
    </lineage>
</organism>
<accession>A0A4Q2D692</accession>
<dbReference type="OrthoDB" id="3183767at2759"/>
<keyword evidence="2" id="KW-1185">Reference proteome</keyword>